<name>A0ABQ7EXW9_BRACR</name>
<proteinExistence type="predicted"/>
<evidence type="ECO:0000256" key="1">
    <source>
        <dbReference type="SAM" id="MobiDB-lite"/>
    </source>
</evidence>
<protein>
    <submittedName>
        <fullName evidence="2">Uncharacterized protein</fullName>
    </submittedName>
</protein>
<feature type="compositionally biased region" description="Basic and acidic residues" evidence="1">
    <location>
        <begin position="1"/>
        <end position="14"/>
    </location>
</feature>
<organism evidence="2 3">
    <name type="scientific">Brassica cretica</name>
    <name type="common">Mustard</name>
    <dbReference type="NCBI Taxonomy" id="69181"/>
    <lineage>
        <taxon>Eukaryota</taxon>
        <taxon>Viridiplantae</taxon>
        <taxon>Streptophyta</taxon>
        <taxon>Embryophyta</taxon>
        <taxon>Tracheophyta</taxon>
        <taxon>Spermatophyta</taxon>
        <taxon>Magnoliopsida</taxon>
        <taxon>eudicotyledons</taxon>
        <taxon>Gunneridae</taxon>
        <taxon>Pentapetalae</taxon>
        <taxon>rosids</taxon>
        <taxon>malvids</taxon>
        <taxon>Brassicales</taxon>
        <taxon>Brassicaceae</taxon>
        <taxon>Brassiceae</taxon>
        <taxon>Brassica</taxon>
    </lineage>
</organism>
<sequence>MVEGEPQKESDKENITNSPVSSLLPLHLPRDYINVCKRVTVLMAPPLNIFANY</sequence>
<evidence type="ECO:0000313" key="2">
    <source>
        <dbReference type="EMBL" id="KAF3608518.1"/>
    </source>
</evidence>
<evidence type="ECO:0000313" key="3">
    <source>
        <dbReference type="Proteomes" id="UP000266723"/>
    </source>
</evidence>
<dbReference type="EMBL" id="QGKV02000297">
    <property type="protein sequence ID" value="KAF3608518.1"/>
    <property type="molecule type" value="Genomic_DNA"/>
</dbReference>
<keyword evidence="3" id="KW-1185">Reference proteome</keyword>
<gene>
    <name evidence="2" type="ORF">DY000_02044397</name>
</gene>
<feature type="region of interest" description="Disordered" evidence="1">
    <location>
        <begin position="1"/>
        <end position="23"/>
    </location>
</feature>
<reference evidence="2 3" key="1">
    <citation type="journal article" date="2020" name="BMC Genomics">
        <title>Intraspecific diversification of the crop wild relative Brassica cretica Lam. using demographic model selection.</title>
        <authorList>
            <person name="Kioukis A."/>
            <person name="Michalopoulou V.A."/>
            <person name="Briers L."/>
            <person name="Pirintsos S."/>
            <person name="Studholme D.J."/>
            <person name="Pavlidis P."/>
            <person name="Sarris P.F."/>
        </authorList>
    </citation>
    <scope>NUCLEOTIDE SEQUENCE [LARGE SCALE GENOMIC DNA]</scope>
    <source>
        <strain evidence="3">cv. PFS-1207/04</strain>
    </source>
</reference>
<accession>A0ABQ7EXW9</accession>
<dbReference type="Proteomes" id="UP000266723">
    <property type="component" value="Unassembled WGS sequence"/>
</dbReference>
<comment type="caution">
    <text evidence="2">The sequence shown here is derived from an EMBL/GenBank/DDBJ whole genome shotgun (WGS) entry which is preliminary data.</text>
</comment>